<dbReference type="GO" id="GO:0007165">
    <property type="term" value="P:signal transduction"/>
    <property type="evidence" value="ECO:0007669"/>
    <property type="project" value="InterPro"/>
</dbReference>
<gene>
    <name evidence="4" type="ORF">M407DRAFT_171473</name>
</gene>
<feature type="non-terminal residue" evidence="4">
    <location>
        <position position="197"/>
    </location>
</feature>
<evidence type="ECO:0000313" key="4">
    <source>
        <dbReference type="EMBL" id="KIO29209.1"/>
    </source>
</evidence>
<dbReference type="STRING" id="1051891.A0A0C3QPF7"/>
<dbReference type="SMART" id="SM00742">
    <property type="entry name" value="Hr1"/>
    <property type="match status" value="2"/>
</dbReference>
<reference evidence="4 5" key="1">
    <citation type="submission" date="2014-04" db="EMBL/GenBank/DDBJ databases">
        <authorList>
            <consortium name="DOE Joint Genome Institute"/>
            <person name="Kuo A."/>
            <person name="Girlanda M."/>
            <person name="Perotto S."/>
            <person name="Kohler A."/>
            <person name="Nagy L.G."/>
            <person name="Floudas D."/>
            <person name="Copeland A."/>
            <person name="Barry K.W."/>
            <person name="Cichocki N."/>
            <person name="Veneault-Fourrey C."/>
            <person name="LaButti K."/>
            <person name="Lindquist E.A."/>
            <person name="Lipzen A."/>
            <person name="Lundell T."/>
            <person name="Morin E."/>
            <person name="Murat C."/>
            <person name="Sun H."/>
            <person name="Tunlid A."/>
            <person name="Henrissat B."/>
            <person name="Grigoriev I.V."/>
            <person name="Hibbett D.S."/>
            <person name="Martin F."/>
            <person name="Nordberg H.P."/>
            <person name="Cantor M.N."/>
            <person name="Hua S.X."/>
        </authorList>
    </citation>
    <scope>NUCLEOTIDE SEQUENCE [LARGE SCALE GENOMIC DNA]</scope>
    <source>
        <strain evidence="4 5">MUT 4182</strain>
    </source>
</reference>
<feature type="domain" description="REM-1" evidence="3">
    <location>
        <begin position="132"/>
        <end position="197"/>
    </location>
</feature>
<feature type="compositionally biased region" description="Low complexity" evidence="2">
    <location>
        <begin position="77"/>
        <end position="92"/>
    </location>
</feature>
<dbReference type="Gene3D" id="1.10.287.160">
    <property type="entry name" value="HR1 repeat"/>
    <property type="match status" value="1"/>
</dbReference>
<dbReference type="OrthoDB" id="63267at2759"/>
<name>A0A0C3QPF7_9AGAM</name>
<proteinExistence type="predicted"/>
<reference evidence="5" key="2">
    <citation type="submission" date="2015-01" db="EMBL/GenBank/DDBJ databases">
        <title>Evolutionary Origins and Diversification of the Mycorrhizal Mutualists.</title>
        <authorList>
            <consortium name="DOE Joint Genome Institute"/>
            <consortium name="Mycorrhizal Genomics Consortium"/>
            <person name="Kohler A."/>
            <person name="Kuo A."/>
            <person name="Nagy L.G."/>
            <person name="Floudas D."/>
            <person name="Copeland A."/>
            <person name="Barry K.W."/>
            <person name="Cichocki N."/>
            <person name="Veneault-Fourrey C."/>
            <person name="LaButti K."/>
            <person name="Lindquist E.A."/>
            <person name="Lipzen A."/>
            <person name="Lundell T."/>
            <person name="Morin E."/>
            <person name="Murat C."/>
            <person name="Riley R."/>
            <person name="Ohm R."/>
            <person name="Sun H."/>
            <person name="Tunlid A."/>
            <person name="Henrissat B."/>
            <person name="Grigoriev I.V."/>
            <person name="Hibbett D.S."/>
            <person name="Martin F."/>
        </authorList>
    </citation>
    <scope>NUCLEOTIDE SEQUENCE [LARGE SCALE GENOMIC DNA]</scope>
    <source>
        <strain evidence="5">MUT 4182</strain>
    </source>
</reference>
<keyword evidence="1" id="KW-0175">Coiled coil</keyword>
<evidence type="ECO:0000259" key="3">
    <source>
        <dbReference type="PROSITE" id="PS51860"/>
    </source>
</evidence>
<dbReference type="Pfam" id="PF02185">
    <property type="entry name" value="HR1"/>
    <property type="match status" value="2"/>
</dbReference>
<keyword evidence="5" id="KW-1185">Reference proteome</keyword>
<sequence>MSTQAEIDLKIQDVVKRMQAEQGVIQASKRMMDATSNQDVRRTLELKIREANTSISYFKDTLNQLQNKKAQLERRTSGGTSTPSAGGPSSSSRYDPARGGPSHGRDAYGDSGPSMDPGVPRPKPYTNLDLLKADTPHTTAKISKMYHELEFKLSVEQQYRKATDNMLKLYQADGDKKILQDTRQKQWESNKKIQLLN</sequence>
<evidence type="ECO:0000256" key="1">
    <source>
        <dbReference type="PROSITE-ProRule" id="PRU01207"/>
    </source>
</evidence>
<dbReference type="EMBL" id="KN822985">
    <property type="protein sequence ID" value="KIO29209.1"/>
    <property type="molecule type" value="Genomic_DNA"/>
</dbReference>
<evidence type="ECO:0000256" key="2">
    <source>
        <dbReference type="SAM" id="MobiDB-lite"/>
    </source>
</evidence>
<protein>
    <recommendedName>
        <fullName evidence="3">REM-1 domain-containing protein</fullName>
    </recommendedName>
</protein>
<dbReference type="SUPFAM" id="SSF46585">
    <property type="entry name" value="HR1 repeat"/>
    <property type="match status" value="1"/>
</dbReference>
<feature type="region of interest" description="Disordered" evidence="2">
    <location>
        <begin position="68"/>
        <end position="127"/>
    </location>
</feature>
<dbReference type="PROSITE" id="PS51860">
    <property type="entry name" value="REM_1"/>
    <property type="match status" value="1"/>
</dbReference>
<dbReference type="InterPro" id="IPR011072">
    <property type="entry name" value="HR1_rho-bd"/>
</dbReference>
<dbReference type="HOGENOM" id="CLU_1387260_0_0_1"/>
<organism evidence="4 5">
    <name type="scientific">Tulasnella calospora MUT 4182</name>
    <dbReference type="NCBI Taxonomy" id="1051891"/>
    <lineage>
        <taxon>Eukaryota</taxon>
        <taxon>Fungi</taxon>
        <taxon>Dikarya</taxon>
        <taxon>Basidiomycota</taxon>
        <taxon>Agaricomycotina</taxon>
        <taxon>Agaricomycetes</taxon>
        <taxon>Cantharellales</taxon>
        <taxon>Tulasnellaceae</taxon>
        <taxon>Tulasnella</taxon>
    </lineage>
</organism>
<evidence type="ECO:0000313" key="5">
    <source>
        <dbReference type="Proteomes" id="UP000054248"/>
    </source>
</evidence>
<accession>A0A0C3QPF7</accession>
<dbReference type="AlphaFoldDB" id="A0A0C3QPF7"/>
<dbReference type="InterPro" id="IPR036274">
    <property type="entry name" value="HR1_rpt_sf"/>
</dbReference>
<dbReference type="Proteomes" id="UP000054248">
    <property type="component" value="Unassembled WGS sequence"/>
</dbReference>